<evidence type="ECO:0000256" key="1">
    <source>
        <dbReference type="ARBA" id="ARBA00023002"/>
    </source>
</evidence>
<sequence>MGNSVDCCYNSRWSYQCIFPCIRYCTYSGRRVFYNFDGTEKIQPLVYIYHPQDERGVHCFPEALYGIDDDDDIKNQMQSHDGLNGAGQIAALCKYAADNGYTIRAVGTGSSWSRLTHTRDILVVMTDLNKILAVAPPTPEDSQSVDSEMESTETTYEVEVQAGKLVVDFVKELDKKHNLALKMIGNYAGQTVGGVASTSTHGSGWFSGTMSTFVVGLHLIVRGGIQVKVRGGPETIADCEAKIDKAKYGEDPVEINSDEVLKACQVGLGCMGVIYSITYSCVPMYNLEEIRKMEQVSWPEATMTEDEEGNNDCDDPLVGKKLQLGEVLEKFAEMYKTKDAEYFSFFVNPYPLGPRDDKHIEMAYSKAFKTDLGPTCCACCSCCCNCCGGRGMADLGCMQTDCISSCLQGCANCCPTCIPQLTNFGVSQFSFEKPYRQTWYNVLQYTKGNIHYSSAEWCLPLEHLQSALTMVIKLAQEYAKKHKQYSLLPIYVRLAHSDDLFLSPASKFRPDGTINDNNCYIEVPFLPGAYGIDEFQEMLENKLYEEFKARPHWGKNNRLNQSKIEEIYHKDSLKKWGEVYKIFNKGGPFENRFTNKMGFAELFDHPIDEQPSA</sequence>
<dbReference type="Gene3D" id="3.30.70.2520">
    <property type="match status" value="1"/>
</dbReference>
<dbReference type="GO" id="GO:0016020">
    <property type="term" value="C:membrane"/>
    <property type="evidence" value="ECO:0007669"/>
    <property type="project" value="InterPro"/>
</dbReference>
<keyword evidence="1" id="KW-0560">Oxidoreductase</keyword>
<comment type="caution">
    <text evidence="3">The sequence shown here is derived from an EMBL/GenBank/DDBJ whole genome shotgun (WGS) entry which is preliminary data.</text>
</comment>
<accession>A0AAU9W8L0</accession>
<organism evidence="3 4">
    <name type="scientific">Pocillopora meandrina</name>
    <dbReference type="NCBI Taxonomy" id="46732"/>
    <lineage>
        <taxon>Eukaryota</taxon>
        <taxon>Metazoa</taxon>
        <taxon>Cnidaria</taxon>
        <taxon>Anthozoa</taxon>
        <taxon>Hexacorallia</taxon>
        <taxon>Scleractinia</taxon>
        <taxon>Astrocoeniina</taxon>
        <taxon>Pocilloporidae</taxon>
        <taxon>Pocillopora</taxon>
    </lineage>
</organism>
<dbReference type="SUPFAM" id="SSF56176">
    <property type="entry name" value="FAD-binding/transporter-associated domain-like"/>
    <property type="match status" value="1"/>
</dbReference>
<name>A0AAU9W8L0_9CNID</name>
<dbReference type="Gene3D" id="3.30.465.10">
    <property type="match status" value="1"/>
</dbReference>
<dbReference type="Pfam" id="PF04030">
    <property type="entry name" value="ALO"/>
    <property type="match status" value="1"/>
</dbReference>
<dbReference type="Gene3D" id="3.30.43.10">
    <property type="entry name" value="Uridine Diphospho-n-acetylenolpyruvylglucosamine Reductase, domain 2"/>
    <property type="match status" value="1"/>
</dbReference>
<proteinExistence type="predicted"/>
<dbReference type="PIRSF" id="PIRSF000136">
    <property type="entry name" value="LGO_GLO"/>
    <property type="match status" value="1"/>
</dbReference>
<dbReference type="InterPro" id="IPR016167">
    <property type="entry name" value="FAD-bd_PCMH_sub1"/>
</dbReference>
<dbReference type="PANTHER" id="PTHR43762">
    <property type="entry name" value="L-GULONOLACTONE OXIDASE"/>
    <property type="match status" value="1"/>
</dbReference>
<evidence type="ECO:0000313" key="3">
    <source>
        <dbReference type="EMBL" id="CAH3046025.1"/>
    </source>
</evidence>
<dbReference type="InterPro" id="IPR016169">
    <property type="entry name" value="FAD-bd_PCMH_sub2"/>
</dbReference>
<evidence type="ECO:0000259" key="2">
    <source>
        <dbReference type="PROSITE" id="PS51387"/>
    </source>
</evidence>
<feature type="domain" description="FAD-binding PCMH-type" evidence="2">
    <location>
        <begin position="72"/>
        <end position="284"/>
    </location>
</feature>
<keyword evidence="4" id="KW-1185">Reference proteome</keyword>
<evidence type="ECO:0000313" key="4">
    <source>
        <dbReference type="Proteomes" id="UP001159428"/>
    </source>
</evidence>
<dbReference type="Pfam" id="PF01565">
    <property type="entry name" value="FAD_binding_4"/>
    <property type="match status" value="1"/>
</dbReference>
<dbReference type="PROSITE" id="PS51387">
    <property type="entry name" value="FAD_PCMH"/>
    <property type="match status" value="1"/>
</dbReference>
<dbReference type="InterPro" id="IPR007173">
    <property type="entry name" value="ALO_C"/>
</dbReference>
<dbReference type="GO" id="GO:0071949">
    <property type="term" value="F:FAD binding"/>
    <property type="evidence" value="ECO:0007669"/>
    <property type="project" value="InterPro"/>
</dbReference>
<reference evidence="3 4" key="1">
    <citation type="submission" date="2022-05" db="EMBL/GenBank/DDBJ databases">
        <authorList>
            <consortium name="Genoscope - CEA"/>
            <person name="William W."/>
        </authorList>
    </citation>
    <scope>NUCLEOTIDE SEQUENCE [LARGE SCALE GENOMIC DNA]</scope>
</reference>
<dbReference type="InterPro" id="IPR036318">
    <property type="entry name" value="FAD-bd_PCMH-like_sf"/>
</dbReference>
<dbReference type="Proteomes" id="UP001159428">
    <property type="component" value="Unassembled WGS sequence"/>
</dbReference>
<gene>
    <name evidence="3" type="ORF">PMEA_00033050</name>
</gene>
<dbReference type="EMBL" id="CALNXJ010000008">
    <property type="protein sequence ID" value="CAH3046025.1"/>
    <property type="molecule type" value="Genomic_DNA"/>
</dbReference>
<dbReference type="InterPro" id="IPR016166">
    <property type="entry name" value="FAD-bd_PCMH"/>
</dbReference>
<dbReference type="GO" id="GO:0003885">
    <property type="term" value="F:D-arabinono-1,4-lactone oxidase activity"/>
    <property type="evidence" value="ECO:0007669"/>
    <property type="project" value="InterPro"/>
</dbReference>
<dbReference type="PANTHER" id="PTHR43762:SF1">
    <property type="entry name" value="D-ARABINONO-1,4-LACTONE OXIDASE"/>
    <property type="match status" value="1"/>
</dbReference>
<dbReference type="InterPro" id="IPR006094">
    <property type="entry name" value="Oxid_FAD_bind_N"/>
</dbReference>
<dbReference type="InterPro" id="IPR010031">
    <property type="entry name" value="FAD_lactone_oxidase-like"/>
</dbReference>
<dbReference type="AlphaFoldDB" id="A0AAU9W8L0"/>
<protein>
    <recommendedName>
        <fullName evidence="2">FAD-binding PCMH-type domain-containing protein</fullName>
    </recommendedName>
</protein>